<feature type="transmembrane region" description="Helical" evidence="1">
    <location>
        <begin position="69"/>
        <end position="91"/>
    </location>
</feature>
<dbReference type="AlphaFoldDB" id="A0A811LJE1"/>
<dbReference type="EMBL" id="CAJFDH010000006">
    <property type="protein sequence ID" value="CAD5228610.1"/>
    <property type="molecule type" value="Genomic_DNA"/>
</dbReference>
<keyword evidence="1" id="KW-0472">Membrane</keyword>
<dbReference type="Proteomes" id="UP000783686">
    <property type="component" value="Unassembled WGS sequence"/>
</dbReference>
<reference evidence="2" key="1">
    <citation type="submission" date="2020-09" db="EMBL/GenBank/DDBJ databases">
        <authorList>
            <person name="Kikuchi T."/>
        </authorList>
    </citation>
    <scope>NUCLEOTIDE SEQUENCE</scope>
    <source>
        <strain evidence="2">SH1</strain>
    </source>
</reference>
<keyword evidence="1" id="KW-1133">Transmembrane helix</keyword>
<organism evidence="2 3">
    <name type="scientific">Bursaphelenchus okinawaensis</name>
    <dbReference type="NCBI Taxonomy" id="465554"/>
    <lineage>
        <taxon>Eukaryota</taxon>
        <taxon>Metazoa</taxon>
        <taxon>Ecdysozoa</taxon>
        <taxon>Nematoda</taxon>
        <taxon>Chromadorea</taxon>
        <taxon>Rhabditida</taxon>
        <taxon>Tylenchina</taxon>
        <taxon>Tylenchomorpha</taxon>
        <taxon>Aphelenchoidea</taxon>
        <taxon>Aphelenchoididae</taxon>
        <taxon>Bursaphelenchus</taxon>
    </lineage>
</organism>
<protein>
    <submittedName>
        <fullName evidence="2">Uncharacterized protein</fullName>
    </submittedName>
</protein>
<accession>A0A811LJE1</accession>
<evidence type="ECO:0000313" key="3">
    <source>
        <dbReference type="Proteomes" id="UP000614601"/>
    </source>
</evidence>
<keyword evidence="3" id="KW-1185">Reference proteome</keyword>
<dbReference type="Proteomes" id="UP000614601">
    <property type="component" value="Unassembled WGS sequence"/>
</dbReference>
<gene>
    <name evidence="2" type="ORF">BOKJ2_LOCUS12764</name>
</gene>
<proteinExistence type="predicted"/>
<keyword evidence="1" id="KW-0812">Transmembrane</keyword>
<name>A0A811LJE1_9BILA</name>
<comment type="caution">
    <text evidence="2">The sequence shown here is derived from an EMBL/GenBank/DDBJ whole genome shotgun (WGS) entry which is preliminary data.</text>
</comment>
<dbReference type="EMBL" id="CAJFCW020000006">
    <property type="protein sequence ID" value="CAG9124740.1"/>
    <property type="molecule type" value="Genomic_DNA"/>
</dbReference>
<evidence type="ECO:0000256" key="1">
    <source>
        <dbReference type="SAM" id="Phobius"/>
    </source>
</evidence>
<sequence>MVEKQKKRPKLLIRARERDDICHRIYFAILECLGYEVNDETVFTIKYTPDGGVDVKENEGKFRSLDAMLIYYHTFAILDAMLIYYHTFAMFKENGRVESFPIPSH</sequence>
<evidence type="ECO:0000313" key="2">
    <source>
        <dbReference type="EMBL" id="CAD5228610.1"/>
    </source>
</evidence>